<name>Q22KD4_TETTS</name>
<accession>Q22KD4</accession>
<dbReference type="GeneID" id="7824687"/>
<dbReference type="EMBL" id="GG662498">
    <property type="protein sequence ID" value="EAR85865.2"/>
    <property type="molecule type" value="Genomic_DNA"/>
</dbReference>
<evidence type="ECO:0000313" key="3">
    <source>
        <dbReference type="Proteomes" id="UP000009168"/>
    </source>
</evidence>
<dbReference type="HOGENOM" id="CLU_675262_0_0_1"/>
<dbReference type="eggNOG" id="KOG2126">
    <property type="taxonomic scope" value="Eukaryota"/>
</dbReference>
<gene>
    <name evidence="2" type="ORF">TTHERM_00313470</name>
</gene>
<keyword evidence="1" id="KW-0472">Membrane</keyword>
<dbReference type="KEGG" id="tet:TTHERM_00313470"/>
<dbReference type="PANTHER" id="PTHR23071:SF1">
    <property type="entry name" value="GPI ETHANOLAMINE PHOSPHATE TRANSFERASE 3"/>
    <property type="match status" value="1"/>
</dbReference>
<proteinExistence type="predicted"/>
<dbReference type="Proteomes" id="UP000009168">
    <property type="component" value="Unassembled WGS sequence"/>
</dbReference>
<dbReference type="AlphaFoldDB" id="Q22KD4"/>
<dbReference type="Pfam" id="PF01663">
    <property type="entry name" value="Phosphodiest"/>
    <property type="match status" value="1"/>
</dbReference>
<dbReference type="InterPro" id="IPR002591">
    <property type="entry name" value="Phosphodiest/P_Trfase"/>
</dbReference>
<dbReference type="GO" id="GO:0051377">
    <property type="term" value="F:mannose-ethanolamine phosphotransferase activity"/>
    <property type="evidence" value="ECO:0007669"/>
    <property type="project" value="TreeGrafter"/>
</dbReference>
<dbReference type="OrthoDB" id="272139at2759"/>
<evidence type="ECO:0000313" key="2">
    <source>
        <dbReference type="EMBL" id="EAR85865.2"/>
    </source>
</evidence>
<organism evidence="2 3">
    <name type="scientific">Tetrahymena thermophila (strain SB210)</name>
    <dbReference type="NCBI Taxonomy" id="312017"/>
    <lineage>
        <taxon>Eukaryota</taxon>
        <taxon>Sar</taxon>
        <taxon>Alveolata</taxon>
        <taxon>Ciliophora</taxon>
        <taxon>Intramacronucleata</taxon>
        <taxon>Oligohymenophorea</taxon>
        <taxon>Hymenostomatida</taxon>
        <taxon>Tetrahymenina</taxon>
        <taxon>Tetrahymenidae</taxon>
        <taxon>Tetrahymena</taxon>
    </lineage>
</organism>
<protein>
    <submittedName>
        <fullName evidence="2">Type I phosphodiesterase/nucleotide pyrophosphatase</fullName>
    </submittedName>
</protein>
<reference evidence="3" key="1">
    <citation type="journal article" date="2006" name="PLoS Biol.">
        <title>Macronuclear genome sequence of the ciliate Tetrahymena thermophila, a model eukaryote.</title>
        <authorList>
            <person name="Eisen J.A."/>
            <person name="Coyne R.S."/>
            <person name="Wu M."/>
            <person name="Wu D."/>
            <person name="Thiagarajan M."/>
            <person name="Wortman J.R."/>
            <person name="Badger J.H."/>
            <person name="Ren Q."/>
            <person name="Amedeo P."/>
            <person name="Jones K.M."/>
            <person name="Tallon L.J."/>
            <person name="Delcher A.L."/>
            <person name="Salzberg S.L."/>
            <person name="Silva J.C."/>
            <person name="Haas B.J."/>
            <person name="Majoros W.H."/>
            <person name="Farzad M."/>
            <person name="Carlton J.M."/>
            <person name="Smith R.K. Jr."/>
            <person name="Garg J."/>
            <person name="Pearlman R.E."/>
            <person name="Karrer K.M."/>
            <person name="Sun L."/>
            <person name="Manning G."/>
            <person name="Elde N.C."/>
            <person name="Turkewitz A.P."/>
            <person name="Asai D.J."/>
            <person name="Wilkes D.E."/>
            <person name="Wang Y."/>
            <person name="Cai H."/>
            <person name="Collins K."/>
            <person name="Stewart B.A."/>
            <person name="Lee S.R."/>
            <person name="Wilamowska K."/>
            <person name="Weinberg Z."/>
            <person name="Ruzzo W.L."/>
            <person name="Wloga D."/>
            <person name="Gaertig J."/>
            <person name="Frankel J."/>
            <person name="Tsao C.-C."/>
            <person name="Gorovsky M.A."/>
            <person name="Keeling P.J."/>
            <person name="Waller R.F."/>
            <person name="Patron N.J."/>
            <person name="Cherry J.M."/>
            <person name="Stover N.A."/>
            <person name="Krieger C.J."/>
            <person name="del Toro C."/>
            <person name="Ryder H.F."/>
            <person name="Williamson S.C."/>
            <person name="Barbeau R.A."/>
            <person name="Hamilton E.P."/>
            <person name="Orias E."/>
        </authorList>
    </citation>
    <scope>NUCLEOTIDE SEQUENCE [LARGE SCALE GENOMIC DNA]</scope>
    <source>
        <strain evidence="3">SB210</strain>
    </source>
</reference>
<dbReference type="Gene3D" id="3.40.720.10">
    <property type="entry name" value="Alkaline Phosphatase, subunit A"/>
    <property type="match status" value="1"/>
</dbReference>
<dbReference type="InterPro" id="IPR039524">
    <property type="entry name" value="PIGO/GPI13"/>
</dbReference>
<dbReference type="CDD" id="cd16019">
    <property type="entry name" value="GPI_EPT"/>
    <property type="match status" value="1"/>
</dbReference>
<keyword evidence="1" id="KW-1133">Transmembrane helix</keyword>
<dbReference type="GO" id="GO:0005789">
    <property type="term" value="C:endoplasmic reticulum membrane"/>
    <property type="evidence" value="ECO:0007669"/>
    <property type="project" value="TreeGrafter"/>
</dbReference>
<evidence type="ECO:0000256" key="1">
    <source>
        <dbReference type="SAM" id="Phobius"/>
    </source>
</evidence>
<keyword evidence="1" id="KW-0812">Transmembrane</keyword>
<keyword evidence="3" id="KW-1185">Reference proteome</keyword>
<dbReference type="InterPro" id="IPR017850">
    <property type="entry name" value="Alkaline_phosphatase_core_sf"/>
</dbReference>
<feature type="transmembrane region" description="Helical" evidence="1">
    <location>
        <begin position="12"/>
        <end position="32"/>
    </location>
</feature>
<sequence length="477" mass="55126">MFKLNRAVKQLVVKSVLTSLIAITSIQAILFYKTLSFVFLKEDILKKSTTNAVNPFLEDQKSWLVGTSDDKMLFIVIDTLGYYLAKPNLSILSQIQEKEPNNTIYLKAKTDSLTVTGPRLLSLMTGTNPTIMDLIQNVEHSEEIKIDNIPSKMKAANKTIYFIGDDTWVKLFPTSFTYFTDMQSFNIFSNGREDEHMINQINKWLDKENNNEDPVDMIISHFLGMDHIIHSTNDIHSSNLAQEYDLFNKFIEDLINNQPNRTIVICSDHGVSLRASHGGDSQEETETFFFVYRKKGFAKNQPITQQLMADIPNYPINNLLSRVQCNQSDKKQQCGQFEGMLQVDVAINLSNILGLSIPYSSLGMVWPIFNNQYKEGDTEEESKFKDTVARNTYTALKQQISYVMENQVYKDKIGEKNIFNFLSQEKVIDELYKEFLKDNTVQKLKILFEKCFDLNEYRQMSILRIQMMKPRKQIKLI</sequence>
<dbReference type="RefSeq" id="XP_001033528.2">
    <property type="nucleotide sequence ID" value="XM_001033528.2"/>
</dbReference>
<dbReference type="STRING" id="312017.Q22KD4"/>
<dbReference type="SUPFAM" id="SSF53649">
    <property type="entry name" value="Alkaline phosphatase-like"/>
    <property type="match status" value="1"/>
</dbReference>
<dbReference type="InParanoid" id="Q22KD4"/>
<dbReference type="GO" id="GO:0006506">
    <property type="term" value="P:GPI anchor biosynthetic process"/>
    <property type="evidence" value="ECO:0007669"/>
    <property type="project" value="InterPro"/>
</dbReference>
<dbReference type="PANTHER" id="PTHR23071">
    <property type="entry name" value="PHOSPHATIDYLINOSITOL GLYCAN"/>
    <property type="match status" value="1"/>
</dbReference>